<dbReference type="Gene3D" id="1.10.530.10">
    <property type="match status" value="1"/>
</dbReference>
<reference evidence="1 2" key="1">
    <citation type="submission" date="2023-08" db="EMBL/GenBank/DDBJ databases">
        <title>Black Yeasts Isolated from many extreme environments.</title>
        <authorList>
            <person name="Coleine C."/>
            <person name="Stajich J.E."/>
            <person name="Selbmann L."/>
        </authorList>
    </citation>
    <scope>NUCLEOTIDE SEQUENCE [LARGE SCALE GENOMIC DNA]</scope>
    <source>
        <strain evidence="1 2">CCFEE 5910</strain>
    </source>
</reference>
<keyword evidence="2" id="KW-1185">Reference proteome</keyword>
<dbReference type="Proteomes" id="UP001309876">
    <property type="component" value="Unassembled WGS sequence"/>
</dbReference>
<name>A0AAN7Y5N1_9EURO</name>
<comment type="caution">
    <text evidence="1">The sequence shown here is derived from an EMBL/GenBank/DDBJ whole genome shotgun (WGS) entry which is preliminary data.</text>
</comment>
<proteinExistence type="predicted"/>
<protein>
    <submittedName>
        <fullName evidence="1">Uncharacterized protein</fullName>
    </submittedName>
</protein>
<accession>A0AAN7Y5N1</accession>
<gene>
    <name evidence="1" type="ORF">LTR05_005690</name>
</gene>
<evidence type="ECO:0000313" key="2">
    <source>
        <dbReference type="Proteomes" id="UP001309876"/>
    </source>
</evidence>
<dbReference type="AlphaFoldDB" id="A0AAN7Y5N1"/>
<sequence>MYTGDGSRDAKWPGQEAWVSFNELWITNAHIIARSCDLRYKQPNNNAQETNDLYDAIKQVAHETRVDHRFIFAAVMQESEGCVRAGSNGDKHGLLQDYKGAYSCNKDGKVQNPCPKDQIVGMIRDGIAGGTEGNGFAEDINEQSGKVGHDVAWAYYRASRQYNSGSIDGSDDLEKGGSGKHCYASDIANRLMGWVDAASTCTLDG</sequence>
<organism evidence="1 2">
    <name type="scientific">Lithohypha guttulata</name>
    <dbReference type="NCBI Taxonomy" id="1690604"/>
    <lineage>
        <taxon>Eukaryota</taxon>
        <taxon>Fungi</taxon>
        <taxon>Dikarya</taxon>
        <taxon>Ascomycota</taxon>
        <taxon>Pezizomycotina</taxon>
        <taxon>Eurotiomycetes</taxon>
        <taxon>Chaetothyriomycetidae</taxon>
        <taxon>Chaetothyriales</taxon>
        <taxon>Trichomeriaceae</taxon>
        <taxon>Lithohypha</taxon>
    </lineage>
</organism>
<evidence type="ECO:0000313" key="1">
    <source>
        <dbReference type="EMBL" id="KAK5084612.1"/>
    </source>
</evidence>
<dbReference type="EMBL" id="JAVRRJ010000005">
    <property type="protein sequence ID" value="KAK5084612.1"/>
    <property type="molecule type" value="Genomic_DNA"/>
</dbReference>